<proteinExistence type="predicted"/>
<keyword evidence="1" id="KW-0812">Transmembrane</keyword>
<dbReference type="Proteomes" id="UP000199041">
    <property type="component" value="Unassembled WGS sequence"/>
</dbReference>
<protein>
    <submittedName>
        <fullName evidence="2">Uncharacterized protein</fullName>
    </submittedName>
</protein>
<evidence type="ECO:0000313" key="2">
    <source>
        <dbReference type="EMBL" id="SEA46991.1"/>
    </source>
</evidence>
<keyword evidence="1" id="KW-0472">Membrane</keyword>
<reference evidence="2 3" key="1">
    <citation type="submission" date="2016-10" db="EMBL/GenBank/DDBJ databases">
        <authorList>
            <person name="de Groot N.N."/>
        </authorList>
    </citation>
    <scope>NUCLEOTIDE SEQUENCE [LARGE SCALE GENOMIC DNA]</scope>
    <source>
        <strain evidence="2 3">Vu-144</strain>
    </source>
</reference>
<evidence type="ECO:0000256" key="1">
    <source>
        <dbReference type="SAM" id="Phobius"/>
    </source>
</evidence>
<name>A0A1H4BFS4_9BACT</name>
<feature type="transmembrane region" description="Helical" evidence="1">
    <location>
        <begin position="9"/>
        <end position="29"/>
    </location>
</feature>
<dbReference type="AlphaFoldDB" id="A0A1H4BFS4"/>
<dbReference type="EMBL" id="FNQY01000021">
    <property type="protein sequence ID" value="SEA46991.1"/>
    <property type="molecule type" value="Genomic_DNA"/>
</dbReference>
<accession>A0A1H4BFS4</accession>
<organism evidence="2 3">
    <name type="scientific">Arachidicoccus rhizosphaerae</name>
    <dbReference type="NCBI Taxonomy" id="551991"/>
    <lineage>
        <taxon>Bacteria</taxon>
        <taxon>Pseudomonadati</taxon>
        <taxon>Bacteroidota</taxon>
        <taxon>Chitinophagia</taxon>
        <taxon>Chitinophagales</taxon>
        <taxon>Chitinophagaceae</taxon>
        <taxon>Arachidicoccus</taxon>
    </lineage>
</organism>
<evidence type="ECO:0000313" key="3">
    <source>
        <dbReference type="Proteomes" id="UP000199041"/>
    </source>
</evidence>
<keyword evidence="3" id="KW-1185">Reference proteome</keyword>
<sequence>MRKQLINNTVLIPIGIFIIVGTLMASQLINLPDMVKGFLFGIGIGLMFLFFIFKKFKPTSDQNH</sequence>
<keyword evidence="1" id="KW-1133">Transmembrane helix</keyword>
<feature type="transmembrane region" description="Helical" evidence="1">
    <location>
        <begin position="35"/>
        <end position="53"/>
    </location>
</feature>
<gene>
    <name evidence="2" type="ORF">SAMN05192529_1219</name>
</gene>